<dbReference type="Proteomes" id="UP000276776">
    <property type="component" value="Unassembled WGS sequence"/>
</dbReference>
<keyword evidence="2" id="KW-1185">Reference proteome</keyword>
<reference evidence="3" key="1">
    <citation type="submission" date="2017-02" db="UniProtKB">
        <authorList>
            <consortium name="WormBaseParasite"/>
        </authorList>
    </citation>
    <scope>IDENTIFICATION</scope>
</reference>
<dbReference type="AlphaFoldDB" id="A0A0N5DBV0"/>
<gene>
    <name evidence="1" type="ORF">TCLT_LOCUS10651</name>
</gene>
<dbReference type="WBParaSite" id="TCLT_0001066701-mRNA-1">
    <property type="protein sequence ID" value="TCLT_0001066701-mRNA-1"/>
    <property type="gene ID" value="TCLT_0001066701"/>
</dbReference>
<evidence type="ECO:0000313" key="1">
    <source>
        <dbReference type="EMBL" id="VDN08360.1"/>
    </source>
</evidence>
<accession>A0A0N5DBV0</accession>
<sequence>MNYAAQNYNAGSYGGYSAQIYNTRGYSGYGGQNYEVPYAAYGTQNYNGANGDYSFGMNPSYGYGCSSGSSCGTIPVTSYSNNHKPYASSNFLPDITACSSTFNQECYCGTGYSPCSGGSFCCKNNY</sequence>
<organism evidence="3">
    <name type="scientific">Thelazia callipaeda</name>
    <name type="common">Oriental eyeworm</name>
    <name type="synonym">Parasitic nematode</name>
    <dbReference type="NCBI Taxonomy" id="103827"/>
    <lineage>
        <taxon>Eukaryota</taxon>
        <taxon>Metazoa</taxon>
        <taxon>Ecdysozoa</taxon>
        <taxon>Nematoda</taxon>
        <taxon>Chromadorea</taxon>
        <taxon>Rhabditida</taxon>
        <taxon>Spirurina</taxon>
        <taxon>Spiruromorpha</taxon>
        <taxon>Thelazioidea</taxon>
        <taxon>Thelaziidae</taxon>
        <taxon>Thelazia</taxon>
    </lineage>
</organism>
<name>A0A0N5DBV0_THECL</name>
<dbReference type="EMBL" id="UYYF01005239">
    <property type="protein sequence ID" value="VDN08360.1"/>
    <property type="molecule type" value="Genomic_DNA"/>
</dbReference>
<proteinExistence type="predicted"/>
<protein>
    <submittedName>
        <fullName evidence="3">CC domain-containing protein</fullName>
    </submittedName>
</protein>
<evidence type="ECO:0000313" key="3">
    <source>
        <dbReference type="WBParaSite" id="TCLT_0001066701-mRNA-1"/>
    </source>
</evidence>
<evidence type="ECO:0000313" key="2">
    <source>
        <dbReference type="Proteomes" id="UP000276776"/>
    </source>
</evidence>
<dbReference type="OrthoDB" id="5869542at2759"/>
<reference evidence="1 2" key="2">
    <citation type="submission" date="2018-11" db="EMBL/GenBank/DDBJ databases">
        <authorList>
            <consortium name="Pathogen Informatics"/>
        </authorList>
    </citation>
    <scope>NUCLEOTIDE SEQUENCE [LARGE SCALE GENOMIC DNA]</scope>
</reference>